<feature type="compositionally biased region" description="Gly residues" evidence="1">
    <location>
        <begin position="1"/>
        <end position="29"/>
    </location>
</feature>
<comment type="caution">
    <text evidence="3">The sequence shown here is derived from an EMBL/GenBank/DDBJ whole genome shotgun (WGS) entry which is preliminary data.</text>
</comment>
<dbReference type="RefSeq" id="WP_109725830.1">
    <property type="nucleotide sequence ID" value="NZ_QGDI01000003.1"/>
</dbReference>
<evidence type="ECO:0000256" key="2">
    <source>
        <dbReference type="SAM" id="Phobius"/>
    </source>
</evidence>
<feature type="transmembrane region" description="Helical" evidence="2">
    <location>
        <begin position="243"/>
        <end position="261"/>
    </location>
</feature>
<keyword evidence="2" id="KW-0472">Membrane</keyword>
<name>A0A315Y3A9_RUMFL</name>
<evidence type="ECO:0000256" key="1">
    <source>
        <dbReference type="SAM" id="MobiDB-lite"/>
    </source>
</evidence>
<evidence type="ECO:0008006" key="5">
    <source>
        <dbReference type="Google" id="ProtNLM"/>
    </source>
</evidence>
<protein>
    <recommendedName>
        <fullName evidence="5">TPM domain-containing protein</fullName>
    </recommendedName>
</protein>
<proteinExistence type="predicted"/>
<sequence length="370" mass="41725">MPHSSGGGSHGGGSHGGSHGSHGSHGGRSGPRISRTHFAGARRYSYYRHGQQRYFYADQNFKPGFSWGRLLLIFFYLPFFFFGFSMLKPALKVLPKNYDHTIIIKDEANVINDEAALKKELERFRDKTGVTPSVVTVHNETWANYGRLEEYAYDRYLREFDDEMHWLIVYSEPIDPDPKFNNWFWEGMQGNDTDPVITEERADKLTARLHGAIVKGDDVETALKTSFSQFTDNYSRSFNFGELIPALFVLGFVSFHAYFMLGLNELKYRKAVPADGSDIGGRSVYDPTAQFQSYKEYKQSAAYNGAQTQPVTQISPQYTPQSGMDDLFGSGGSSTAETSRNTVCQYCGTTFAAKYKRCPSCNAENPDRLN</sequence>
<dbReference type="EMBL" id="QGDI01000003">
    <property type="protein sequence ID" value="PWJ14048.1"/>
    <property type="molecule type" value="Genomic_DNA"/>
</dbReference>
<reference evidence="3 4" key="1">
    <citation type="submission" date="2018-05" db="EMBL/GenBank/DDBJ databases">
        <title>The Hungate 1000. A catalogue of reference genomes from the rumen microbiome.</title>
        <authorList>
            <person name="Kelly W."/>
        </authorList>
    </citation>
    <scope>NUCLEOTIDE SEQUENCE [LARGE SCALE GENOMIC DNA]</scope>
    <source>
        <strain evidence="3 4">SAb67</strain>
    </source>
</reference>
<dbReference type="OrthoDB" id="1819260at2"/>
<evidence type="ECO:0000313" key="4">
    <source>
        <dbReference type="Proteomes" id="UP000245720"/>
    </source>
</evidence>
<keyword evidence="2" id="KW-1133">Transmembrane helix</keyword>
<accession>A0A315Y3A9</accession>
<keyword evidence="2" id="KW-0812">Transmembrane</keyword>
<dbReference type="Proteomes" id="UP000245720">
    <property type="component" value="Unassembled WGS sequence"/>
</dbReference>
<dbReference type="AlphaFoldDB" id="A0A315Y3A9"/>
<gene>
    <name evidence="3" type="ORF">IE37_00980</name>
</gene>
<evidence type="ECO:0000313" key="3">
    <source>
        <dbReference type="EMBL" id="PWJ14048.1"/>
    </source>
</evidence>
<feature type="region of interest" description="Disordered" evidence="1">
    <location>
        <begin position="1"/>
        <end position="33"/>
    </location>
</feature>
<feature type="transmembrane region" description="Helical" evidence="2">
    <location>
        <begin position="70"/>
        <end position="87"/>
    </location>
</feature>
<organism evidence="3 4">
    <name type="scientific">Ruminococcus flavefaciens</name>
    <dbReference type="NCBI Taxonomy" id="1265"/>
    <lineage>
        <taxon>Bacteria</taxon>
        <taxon>Bacillati</taxon>
        <taxon>Bacillota</taxon>
        <taxon>Clostridia</taxon>
        <taxon>Eubacteriales</taxon>
        <taxon>Oscillospiraceae</taxon>
        <taxon>Ruminococcus</taxon>
    </lineage>
</organism>